<name>A0ABW8V8J5_9PROT</name>
<keyword evidence="2" id="KW-1185">Reference proteome</keyword>
<dbReference type="Proteomes" id="UP001628281">
    <property type="component" value="Unassembled WGS sequence"/>
</dbReference>
<dbReference type="EMBL" id="JBJLSN010000011">
    <property type="protein sequence ID" value="MFL7901538.1"/>
    <property type="molecule type" value="Genomic_DNA"/>
</dbReference>
<comment type="caution">
    <text evidence="1">The sequence shown here is derived from an EMBL/GenBank/DDBJ whole genome shotgun (WGS) entry which is preliminary data.</text>
</comment>
<proteinExistence type="predicted"/>
<evidence type="ECO:0000313" key="1">
    <source>
        <dbReference type="EMBL" id="MFL7901538.1"/>
    </source>
</evidence>
<dbReference type="InterPro" id="IPR036397">
    <property type="entry name" value="RNaseH_sf"/>
</dbReference>
<evidence type="ECO:0000313" key="2">
    <source>
        <dbReference type="Proteomes" id="UP001628281"/>
    </source>
</evidence>
<organism evidence="1 2">
    <name type="scientific">Azospirillum argentinense</name>
    <dbReference type="NCBI Taxonomy" id="2970906"/>
    <lineage>
        <taxon>Bacteria</taxon>
        <taxon>Pseudomonadati</taxon>
        <taxon>Pseudomonadota</taxon>
        <taxon>Alphaproteobacteria</taxon>
        <taxon>Rhodospirillales</taxon>
        <taxon>Azospirillaceae</taxon>
        <taxon>Azospirillum</taxon>
    </lineage>
</organism>
<dbReference type="Gene3D" id="3.30.420.10">
    <property type="entry name" value="Ribonuclease H-like superfamily/Ribonuclease H"/>
    <property type="match status" value="1"/>
</dbReference>
<protein>
    <submittedName>
        <fullName evidence="1">Uncharacterized protein</fullName>
    </submittedName>
</protein>
<accession>A0ABW8V8J5</accession>
<dbReference type="RefSeq" id="WP_407824001.1">
    <property type="nucleotide sequence ID" value="NZ_JBJLSN010000011.1"/>
</dbReference>
<sequence length="157" mass="17437">MATLALDLATSTGWACSDGASGVVSWREHVYDYGQLDRAFRDWLSDLIVMHGVTDVVIEPPVLRGAASILLVGLYWSAQSVACRHECRRRDGDSNKVRRWLFGPERLKEIKRAPNKYAARKQLKAAVIEAMKERGHSPANDDEADALAMLAWAKEAA</sequence>
<reference evidence="1 2" key="1">
    <citation type="submission" date="2024-11" db="EMBL/GenBank/DDBJ databases">
        <title>Draft genome sequences of two bacteria associated to sugarcane roots in Colombia.</title>
        <authorList>
            <person name="Pardo-Diaz S."/>
            <person name="Masmela-Mendoza J."/>
            <person name="Delgadillo-Duran P."/>
            <person name="Bautista E.J."/>
            <person name="Rojas-Tapias D.F."/>
        </authorList>
    </citation>
    <scope>NUCLEOTIDE SEQUENCE [LARGE SCALE GENOMIC DNA]</scope>
    <source>
        <strain evidence="1 2">Ap18</strain>
    </source>
</reference>
<gene>
    <name evidence="1" type="ORF">ACJ41P_10425</name>
</gene>
<dbReference type="InterPro" id="IPR012337">
    <property type="entry name" value="RNaseH-like_sf"/>
</dbReference>
<dbReference type="SUPFAM" id="SSF53098">
    <property type="entry name" value="Ribonuclease H-like"/>
    <property type="match status" value="1"/>
</dbReference>